<dbReference type="EMBL" id="CP036261">
    <property type="protein sequence ID" value="QDS89684.1"/>
    <property type="molecule type" value="Genomic_DNA"/>
</dbReference>
<feature type="domain" description="Gcp-like" evidence="2">
    <location>
        <begin position="39"/>
        <end position="118"/>
    </location>
</feature>
<dbReference type="Pfam" id="PF00814">
    <property type="entry name" value="TsaD"/>
    <property type="match status" value="1"/>
</dbReference>
<sequence length="264" mass="28892">MIWHLAIETSGREASIALLQGNHLVRELNLTVEQRTTASFAPAIQTLLQSIPAGDPPLGLVSVSVGPGSFTGLRIGVTAAKTLCFALKADLVAVDSLAIICQQQREAWLANPEQFPAAARRIAVCTNAYRGQLFIRTEPLDAQIDPADTATEIVDRSRWDDLQAAMDIYAVGRRVAEPLPNRDASATEPSAASEVEYGTTFDGWPRPMAATLGRLAWKMYQSGKRDDYWSLVPRYLRKSAAEEMADEKDNRQNSAGTYSQAKKI</sequence>
<evidence type="ECO:0000256" key="1">
    <source>
        <dbReference type="SAM" id="MobiDB-lite"/>
    </source>
</evidence>
<evidence type="ECO:0000313" key="3">
    <source>
        <dbReference type="EMBL" id="QDS89684.1"/>
    </source>
</evidence>
<reference evidence="3 4" key="1">
    <citation type="submission" date="2019-02" db="EMBL/GenBank/DDBJ databases">
        <title>Deep-cultivation of Planctomycetes and their phenomic and genomic characterization uncovers novel biology.</title>
        <authorList>
            <person name="Wiegand S."/>
            <person name="Jogler M."/>
            <person name="Boedeker C."/>
            <person name="Pinto D."/>
            <person name="Vollmers J."/>
            <person name="Rivas-Marin E."/>
            <person name="Kohn T."/>
            <person name="Peeters S.H."/>
            <person name="Heuer A."/>
            <person name="Rast P."/>
            <person name="Oberbeckmann S."/>
            <person name="Bunk B."/>
            <person name="Jeske O."/>
            <person name="Meyerdierks A."/>
            <person name="Storesund J.E."/>
            <person name="Kallscheuer N."/>
            <person name="Luecker S."/>
            <person name="Lage O.M."/>
            <person name="Pohl T."/>
            <person name="Merkel B.J."/>
            <person name="Hornburger P."/>
            <person name="Mueller R.-W."/>
            <person name="Bruemmer F."/>
            <person name="Labrenz M."/>
            <person name="Spormann A.M."/>
            <person name="Op den Camp H."/>
            <person name="Overmann J."/>
            <person name="Amann R."/>
            <person name="Jetten M.S.M."/>
            <person name="Mascher T."/>
            <person name="Medema M.H."/>
            <person name="Devos D.P."/>
            <person name="Kaster A.-K."/>
            <person name="Ovreas L."/>
            <person name="Rohde M."/>
            <person name="Galperin M.Y."/>
            <person name="Jogler C."/>
        </authorList>
    </citation>
    <scope>NUCLEOTIDE SEQUENCE [LARGE SCALE GENOMIC DNA]</scope>
    <source>
        <strain evidence="3 4">EC9</strain>
    </source>
</reference>
<evidence type="ECO:0000313" key="4">
    <source>
        <dbReference type="Proteomes" id="UP000319557"/>
    </source>
</evidence>
<keyword evidence="4" id="KW-1185">Reference proteome</keyword>
<name>A0A517M496_9BACT</name>
<protein>
    <submittedName>
        <fullName evidence="3">tRNA threonylcarbamoyladenosine biosynthesis protein TsaB</fullName>
    </submittedName>
</protein>
<gene>
    <name evidence="3" type="primary">tsaB</name>
    <name evidence="3" type="ORF">EC9_38840</name>
</gene>
<dbReference type="AlphaFoldDB" id="A0A517M496"/>
<dbReference type="Gene3D" id="3.30.420.40">
    <property type="match status" value="2"/>
</dbReference>
<dbReference type="Proteomes" id="UP000319557">
    <property type="component" value="Chromosome"/>
</dbReference>
<dbReference type="InterPro" id="IPR043129">
    <property type="entry name" value="ATPase_NBD"/>
</dbReference>
<organism evidence="3 4">
    <name type="scientific">Rosistilla ulvae</name>
    <dbReference type="NCBI Taxonomy" id="1930277"/>
    <lineage>
        <taxon>Bacteria</taxon>
        <taxon>Pseudomonadati</taxon>
        <taxon>Planctomycetota</taxon>
        <taxon>Planctomycetia</taxon>
        <taxon>Pirellulales</taxon>
        <taxon>Pirellulaceae</taxon>
        <taxon>Rosistilla</taxon>
    </lineage>
</organism>
<evidence type="ECO:0000259" key="2">
    <source>
        <dbReference type="Pfam" id="PF00814"/>
    </source>
</evidence>
<dbReference type="KEGG" id="ruv:EC9_38840"/>
<dbReference type="GO" id="GO:0002949">
    <property type="term" value="P:tRNA threonylcarbamoyladenosine modification"/>
    <property type="evidence" value="ECO:0007669"/>
    <property type="project" value="InterPro"/>
</dbReference>
<dbReference type="NCBIfam" id="TIGR03725">
    <property type="entry name" value="T6A_YeaZ"/>
    <property type="match status" value="1"/>
</dbReference>
<dbReference type="OrthoDB" id="9784166at2"/>
<dbReference type="InterPro" id="IPR022496">
    <property type="entry name" value="T6A_TsaB"/>
</dbReference>
<accession>A0A517M496</accession>
<proteinExistence type="predicted"/>
<dbReference type="SUPFAM" id="SSF53067">
    <property type="entry name" value="Actin-like ATPase domain"/>
    <property type="match status" value="1"/>
</dbReference>
<feature type="compositionally biased region" description="Polar residues" evidence="1">
    <location>
        <begin position="252"/>
        <end position="264"/>
    </location>
</feature>
<feature type="region of interest" description="Disordered" evidence="1">
    <location>
        <begin position="242"/>
        <end position="264"/>
    </location>
</feature>
<dbReference type="InterPro" id="IPR000905">
    <property type="entry name" value="Gcp-like_dom"/>
</dbReference>